<reference evidence="2" key="3">
    <citation type="submission" date="2015-04" db="UniProtKB">
        <authorList>
            <consortium name="EnsemblPlants"/>
        </authorList>
    </citation>
    <scope>IDENTIFICATION</scope>
</reference>
<dbReference type="Gramene" id="LPERR07G22860.1">
    <property type="protein sequence ID" value="LPERR07G22860.1"/>
    <property type="gene ID" value="LPERR07G22860"/>
</dbReference>
<keyword evidence="1" id="KW-1133">Transmembrane helix</keyword>
<keyword evidence="1" id="KW-0812">Transmembrane</keyword>
<evidence type="ECO:0000313" key="2">
    <source>
        <dbReference type="EnsemblPlants" id="LPERR07G22860.1"/>
    </source>
</evidence>
<feature type="transmembrane region" description="Helical" evidence="1">
    <location>
        <begin position="32"/>
        <end position="50"/>
    </location>
</feature>
<reference evidence="2 3" key="1">
    <citation type="submission" date="2012-08" db="EMBL/GenBank/DDBJ databases">
        <title>Oryza genome evolution.</title>
        <authorList>
            <person name="Wing R.A."/>
        </authorList>
    </citation>
    <scope>NUCLEOTIDE SEQUENCE</scope>
</reference>
<accession>A0A0D9X2U5</accession>
<reference evidence="3" key="2">
    <citation type="submission" date="2013-12" db="EMBL/GenBank/DDBJ databases">
        <authorList>
            <person name="Yu Y."/>
            <person name="Lee S."/>
            <person name="de Baynast K."/>
            <person name="Wissotski M."/>
            <person name="Liu L."/>
            <person name="Talag J."/>
            <person name="Goicoechea J."/>
            <person name="Angelova A."/>
            <person name="Jetty R."/>
            <person name="Kudrna D."/>
            <person name="Golser W."/>
            <person name="Rivera L."/>
            <person name="Zhang J."/>
            <person name="Wing R."/>
        </authorList>
    </citation>
    <scope>NUCLEOTIDE SEQUENCE</scope>
</reference>
<name>A0A0D9X2U5_9ORYZ</name>
<dbReference type="HOGENOM" id="CLU_159622_0_0_1"/>
<keyword evidence="3" id="KW-1185">Reference proteome</keyword>
<proteinExistence type="predicted"/>
<dbReference type="AlphaFoldDB" id="A0A0D9X2U5"/>
<evidence type="ECO:0000256" key="1">
    <source>
        <dbReference type="SAM" id="Phobius"/>
    </source>
</evidence>
<sequence>MVPREAEDFYEPNYGGHLGVDAGDVGGGPPHGLLLMAVVLGLAVAGPRVIGEGAGEAITKAVNDMLSPVGLLLLPVSLIFVIRILSDERSAAVLANVFGAAFGGRGGAAADAFQLRRVGASPVGVVVVLFLVLTMVYYKSRSLFGGGSDGE</sequence>
<organism evidence="2 3">
    <name type="scientific">Leersia perrieri</name>
    <dbReference type="NCBI Taxonomy" id="77586"/>
    <lineage>
        <taxon>Eukaryota</taxon>
        <taxon>Viridiplantae</taxon>
        <taxon>Streptophyta</taxon>
        <taxon>Embryophyta</taxon>
        <taxon>Tracheophyta</taxon>
        <taxon>Spermatophyta</taxon>
        <taxon>Magnoliopsida</taxon>
        <taxon>Liliopsida</taxon>
        <taxon>Poales</taxon>
        <taxon>Poaceae</taxon>
        <taxon>BOP clade</taxon>
        <taxon>Oryzoideae</taxon>
        <taxon>Oryzeae</taxon>
        <taxon>Oryzinae</taxon>
        <taxon>Leersia</taxon>
    </lineage>
</organism>
<feature type="transmembrane region" description="Helical" evidence="1">
    <location>
        <begin position="120"/>
        <end position="138"/>
    </location>
</feature>
<dbReference type="PANTHER" id="PTHR33306:SF1">
    <property type="entry name" value="EXPRESSED PROTEIN"/>
    <property type="match status" value="1"/>
</dbReference>
<evidence type="ECO:0000313" key="3">
    <source>
        <dbReference type="Proteomes" id="UP000032180"/>
    </source>
</evidence>
<dbReference type="EnsemblPlants" id="LPERR07G22860.1">
    <property type="protein sequence ID" value="LPERR07G22860.1"/>
    <property type="gene ID" value="LPERR07G22860"/>
</dbReference>
<feature type="transmembrane region" description="Helical" evidence="1">
    <location>
        <begin position="62"/>
        <end position="85"/>
    </location>
</feature>
<dbReference type="PANTHER" id="PTHR33306">
    <property type="entry name" value="EXPRESSED PROTEIN-RELATED-RELATED"/>
    <property type="match status" value="1"/>
</dbReference>
<keyword evidence="1" id="KW-0472">Membrane</keyword>
<protein>
    <submittedName>
        <fullName evidence="2">Uncharacterized protein</fullName>
    </submittedName>
</protein>
<feature type="transmembrane region" description="Helical" evidence="1">
    <location>
        <begin position="91"/>
        <end position="108"/>
    </location>
</feature>
<dbReference type="Proteomes" id="UP000032180">
    <property type="component" value="Chromosome 7"/>
</dbReference>